<feature type="compositionally biased region" description="Basic and acidic residues" evidence="1">
    <location>
        <begin position="149"/>
        <end position="158"/>
    </location>
</feature>
<dbReference type="InterPro" id="IPR029032">
    <property type="entry name" value="AhpD-like"/>
</dbReference>
<feature type="region of interest" description="Disordered" evidence="1">
    <location>
        <begin position="130"/>
        <end position="195"/>
    </location>
</feature>
<dbReference type="Gene3D" id="1.20.1290.10">
    <property type="entry name" value="AhpD-like"/>
    <property type="match status" value="1"/>
</dbReference>
<reference evidence="3 4" key="1">
    <citation type="submission" date="2019-12" db="EMBL/GenBank/DDBJ databases">
        <authorList>
            <person name="Huq M.A."/>
        </authorList>
    </citation>
    <scope>NUCLEOTIDE SEQUENCE [LARGE SCALE GENOMIC DNA]</scope>
    <source>
        <strain evidence="3 4">MAH-25</strain>
    </source>
</reference>
<dbReference type="PANTHER" id="PTHR33570">
    <property type="entry name" value="4-CARBOXYMUCONOLACTONE DECARBOXYLASE FAMILY PROTEIN"/>
    <property type="match status" value="1"/>
</dbReference>
<dbReference type="Proteomes" id="UP000469385">
    <property type="component" value="Unassembled WGS sequence"/>
</dbReference>
<keyword evidence="4" id="KW-1185">Reference proteome</keyword>
<feature type="compositionally biased region" description="Basic residues" evidence="1">
    <location>
        <begin position="185"/>
        <end position="195"/>
    </location>
</feature>
<evidence type="ECO:0000256" key="1">
    <source>
        <dbReference type="SAM" id="MobiDB-lite"/>
    </source>
</evidence>
<comment type="caution">
    <text evidence="3">The sequence shown here is derived from an EMBL/GenBank/DDBJ whole genome shotgun (WGS) entry which is preliminary data.</text>
</comment>
<sequence>MKKQSSAFQAGLAMRKQVLGADYVEKSLAEADEFNRPFQEILTEFAWGTVWTRPGLSLKTRSMLTLAMCVALNRPHEVKLHLRGAVRNGCTDEEIRELLLHAFIYCGGPAAVDGFNNVRALLPTIRAEESAKAGQAADSGTAGKGSKGPKADKPDKAAKNGKAGKGGKARKAAGTIAPPDQARAAGKRAPRSNAT</sequence>
<protein>
    <recommendedName>
        <fullName evidence="2">Carboxymuconolactone decarboxylase-like domain-containing protein</fullName>
    </recommendedName>
</protein>
<dbReference type="Pfam" id="PF02627">
    <property type="entry name" value="CMD"/>
    <property type="match status" value="1"/>
</dbReference>
<dbReference type="InterPro" id="IPR052512">
    <property type="entry name" value="4CMD/NDH-1_regulator"/>
</dbReference>
<feature type="domain" description="Carboxymuconolactone decarboxylase-like" evidence="2">
    <location>
        <begin position="38"/>
        <end position="116"/>
    </location>
</feature>
<dbReference type="PANTHER" id="PTHR33570:SF2">
    <property type="entry name" value="CARBOXYMUCONOLACTONE DECARBOXYLASE-LIKE DOMAIN-CONTAINING PROTEIN"/>
    <property type="match status" value="1"/>
</dbReference>
<gene>
    <name evidence="3" type="ORF">GON04_20850</name>
</gene>
<evidence type="ECO:0000259" key="2">
    <source>
        <dbReference type="Pfam" id="PF02627"/>
    </source>
</evidence>
<dbReference type="SUPFAM" id="SSF69118">
    <property type="entry name" value="AhpD-like"/>
    <property type="match status" value="1"/>
</dbReference>
<proteinExistence type="predicted"/>
<dbReference type="InterPro" id="IPR003779">
    <property type="entry name" value="CMD-like"/>
</dbReference>
<evidence type="ECO:0000313" key="3">
    <source>
        <dbReference type="EMBL" id="MVQ31920.1"/>
    </source>
</evidence>
<organism evidence="3 4">
    <name type="scientific">Ramlibacter pinisoli</name>
    <dbReference type="NCBI Taxonomy" id="2682844"/>
    <lineage>
        <taxon>Bacteria</taxon>
        <taxon>Pseudomonadati</taxon>
        <taxon>Pseudomonadota</taxon>
        <taxon>Betaproteobacteria</taxon>
        <taxon>Burkholderiales</taxon>
        <taxon>Comamonadaceae</taxon>
        <taxon>Ramlibacter</taxon>
    </lineage>
</organism>
<name>A0A6N8J0Y1_9BURK</name>
<evidence type="ECO:0000313" key="4">
    <source>
        <dbReference type="Proteomes" id="UP000469385"/>
    </source>
</evidence>
<dbReference type="AlphaFoldDB" id="A0A6N8J0Y1"/>
<dbReference type="GO" id="GO:0051920">
    <property type="term" value="F:peroxiredoxin activity"/>
    <property type="evidence" value="ECO:0007669"/>
    <property type="project" value="InterPro"/>
</dbReference>
<dbReference type="EMBL" id="WSEL01000009">
    <property type="protein sequence ID" value="MVQ31920.1"/>
    <property type="molecule type" value="Genomic_DNA"/>
</dbReference>
<accession>A0A6N8J0Y1</accession>